<evidence type="ECO:0000256" key="1">
    <source>
        <dbReference type="SAM" id="Coils"/>
    </source>
</evidence>
<dbReference type="EMBL" id="MU004195">
    <property type="protein sequence ID" value="KAF2491711.1"/>
    <property type="molecule type" value="Genomic_DNA"/>
</dbReference>
<feature type="coiled-coil region" evidence="1">
    <location>
        <begin position="438"/>
        <end position="472"/>
    </location>
</feature>
<keyword evidence="3" id="KW-1185">Reference proteome</keyword>
<protein>
    <submittedName>
        <fullName evidence="2">Uncharacterized protein</fullName>
    </submittedName>
</protein>
<sequence length="836" mass="93512">MANANGPGRQGNGLPAAAFHVPPRLSAAAGDTAEPAAAYPFGEEASKTLETAEYQNGVKASYEPRHQAHKDTAITNEDALMTYHNVEVDRIGQELLACMRVEIEMVELCFEADLPNPAEFNQERTAAREASKEAENELAKAIASAREVCVRMESSKVKHKGLELLKNIIAELTTKRHDLDHQLDNKGRGLLWIFCAEMSVTMDLYKLKVDDTEMDDPVELIVAREAYKEAETQLVMAIASARASYSRMETSKVDQNGLGLLMDALAKLSAKRWQRDRQIEVKDDLKMARNVVEYDRIKGSMVESLRVEIISAENDLEVAMNAPVELDQELTATREASKEAGKQLAKAIDSSSELWERLEVSSADRVDLDVVGNAYLELLNKRSDLNRGEWALKVMRNAHKEAQNRPANVMASSRKASLQMSSDDEVIVSNLRNQVKELESKTASIPTLQARIEELERQNEALQKTNQYAGEALNAANEEHKAALEAATSWTGECQGQLEKLNKEYGNLLREKALTPAPNGPHGPTTLLHRQYDGLVTQYKSLFNDYKEAQATIRTLSAKLNFQSATQDSGPWIKHLSLEIKSVKHPDPANEEASTYPDPAMKEAFTKFSEVLKQIEDLHRTNRAKPGEDNQDRRRCLATYTPKQAWSIRDSLTDVCVLINNRIYVDLASRQDRLAYNMSTVMGCLCMLAVDAFEDIAYGHEELRLANATMINNGTLTVENWLAARKILEQEREKYEANPAYIPDHLSGICDKEGRLRRFLNNLPSDKELLSHFEVPLVPLSVVELCQTLDIQTGSTICGELVARLKTFPQLEQGKQRKKAVFWRKSDAGSEEVPGT</sequence>
<reference evidence="2" key="1">
    <citation type="journal article" date="2020" name="Stud. Mycol.">
        <title>101 Dothideomycetes genomes: a test case for predicting lifestyles and emergence of pathogens.</title>
        <authorList>
            <person name="Haridas S."/>
            <person name="Albert R."/>
            <person name="Binder M."/>
            <person name="Bloem J."/>
            <person name="Labutti K."/>
            <person name="Salamov A."/>
            <person name="Andreopoulos B."/>
            <person name="Baker S."/>
            <person name="Barry K."/>
            <person name="Bills G."/>
            <person name="Bluhm B."/>
            <person name="Cannon C."/>
            <person name="Castanera R."/>
            <person name="Culley D."/>
            <person name="Daum C."/>
            <person name="Ezra D."/>
            <person name="Gonzalez J."/>
            <person name="Henrissat B."/>
            <person name="Kuo A."/>
            <person name="Liang C."/>
            <person name="Lipzen A."/>
            <person name="Lutzoni F."/>
            <person name="Magnuson J."/>
            <person name="Mondo S."/>
            <person name="Nolan M."/>
            <person name="Ohm R."/>
            <person name="Pangilinan J."/>
            <person name="Park H.-J."/>
            <person name="Ramirez L."/>
            <person name="Alfaro M."/>
            <person name="Sun H."/>
            <person name="Tritt A."/>
            <person name="Yoshinaga Y."/>
            <person name="Zwiers L.-H."/>
            <person name="Turgeon B."/>
            <person name="Goodwin S."/>
            <person name="Spatafora J."/>
            <person name="Crous P."/>
            <person name="Grigoriev I."/>
        </authorList>
    </citation>
    <scope>NUCLEOTIDE SEQUENCE</scope>
    <source>
        <strain evidence="2">CBS 269.34</strain>
    </source>
</reference>
<dbReference type="Proteomes" id="UP000799750">
    <property type="component" value="Unassembled WGS sequence"/>
</dbReference>
<keyword evidence="1" id="KW-0175">Coiled coil</keyword>
<evidence type="ECO:0000313" key="2">
    <source>
        <dbReference type="EMBL" id="KAF2491711.1"/>
    </source>
</evidence>
<evidence type="ECO:0000313" key="3">
    <source>
        <dbReference type="Proteomes" id="UP000799750"/>
    </source>
</evidence>
<dbReference type="AlphaFoldDB" id="A0A6A6QHM6"/>
<feature type="coiled-coil region" evidence="1">
    <location>
        <begin position="124"/>
        <end position="182"/>
    </location>
</feature>
<name>A0A6A6QHM6_9PEZI</name>
<organism evidence="2 3">
    <name type="scientific">Lophium mytilinum</name>
    <dbReference type="NCBI Taxonomy" id="390894"/>
    <lineage>
        <taxon>Eukaryota</taxon>
        <taxon>Fungi</taxon>
        <taxon>Dikarya</taxon>
        <taxon>Ascomycota</taxon>
        <taxon>Pezizomycotina</taxon>
        <taxon>Dothideomycetes</taxon>
        <taxon>Pleosporomycetidae</taxon>
        <taxon>Mytilinidiales</taxon>
        <taxon>Mytilinidiaceae</taxon>
        <taxon>Lophium</taxon>
    </lineage>
</organism>
<proteinExistence type="predicted"/>
<dbReference type="OrthoDB" id="10643406at2759"/>
<gene>
    <name evidence="2" type="ORF">BU16DRAFT_594783</name>
</gene>
<accession>A0A6A6QHM6</accession>